<accession>A0A4Y5QKX8</accession>
<evidence type="ECO:0000256" key="1">
    <source>
        <dbReference type="SAM" id="MobiDB-lite"/>
    </source>
</evidence>
<proteinExistence type="predicted"/>
<gene>
    <name evidence="2" type="primary">cp</name>
</gene>
<keyword evidence="3" id="KW-1185">Reference proteome</keyword>
<dbReference type="EMBL" id="MK433242">
    <property type="protein sequence ID" value="QCX35076.1"/>
    <property type="molecule type" value="Genomic_DNA"/>
</dbReference>
<feature type="compositionally biased region" description="Basic residues" evidence="1">
    <location>
        <begin position="1"/>
        <end position="44"/>
    </location>
</feature>
<dbReference type="KEGG" id="vg:80536295"/>
<protein>
    <submittedName>
        <fullName evidence="2">Capsid protein</fullName>
    </submittedName>
</protein>
<reference evidence="2 3" key="1">
    <citation type="submission" date="2019-01" db="EMBL/GenBank/DDBJ databases">
        <title>Unraveling the ssDNA virome of the New Zealand blackfly.</title>
        <authorList>
            <person name="Kraberger S."/>
            <person name="Waits K."/>
            <person name="Fontenele R."/>
            <person name="Walters M."/>
            <person name="Varsani A."/>
        </authorList>
    </citation>
    <scope>NUCLEOTIDE SEQUENCE [LARGE SCALE GENOMIC DNA]</scope>
    <source>
        <strain evidence="2">SF02_506</strain>
    </source>
</reference>
<feature type="region of interest" description="Disordered" evidence="1">
    <location>
        <begin position="1"/>
        <end position="45"/>
    </location>
</feature>
<dbReference type="Proteomes" id="UP000678765">
    <property type="component" value="Segment"/>
</dbReference>
<organism evidence="2 3">
    <name type="scientific">Blackfly genomovirus 10</name>
    <dbReference type="NCBI Taxonomy" id="2586200"/>
    <lineage>
        <taxon>Viruses</taxon>
        <taxon>Monodnaviria</taxon>
        <taxon>Shotokuvirae</taxon>
        <taxon>Cressdnaviricota</taxon>
        <taxon>Repensiviricetes</taxon>
        <taxon>Geplafuvirales</taxon>
        <taxon>Genomoviridae</taxon>
        <taxon>Gemycircularvirus</taxon>
        <taxon>Gemycircularvirus austro6</taxon>
    </lineage>
</organism>
<name>A0A4Y5QKX8_9VIRU</name>
<sequence length="314" mass="35653">MPAYRKRRTTRRYGRRARPTGRSVRRVRKRTSYARRRTTRKRSSRSILNLTSRKKVDHMLHAVKDSPITAVNPSIGLTPVQFNSSNGSFHVFGWIPTARSNENVPGVPGSIYDSATRTSSTPYMRGLAESITIETAENHPVLWRRVCFTFVGQEILRDRVSTSTGALYQEANPTGWLRSTTALFPTPAGAGSFVWDNMRDIMFRGKQNVDWVDIMSARLDTKRISPRYDKTVRLASGNDVGQLRKFRRWHGMNKTLMYNDDEDAGGKDSSVLSANTSRGLGDYYVIDIFELSTNAPASDEVSFNSEATLYWHER</sequence>
<evidence type="ECO:0000313" key="3">
    <source>
        <dbReference type="Proteomes" id="UP000678765"/>
    </source>
</evidence>
<evidence type="ECO:0000313" key="2">
    <source>
        <dbReference type="EMBL" id="QCX35076.1"/>
    </source>
</evidence>